<accession>A0ABU9HLR0</accession>
<dbReference type="CDD" id="cd02440">
    <property type="entry name" value="AdoMet_MTases"/>
    <property type="match status" value="1"/>
</dbReference>
<evidence type="ECO:0000313" key="1">
    <source>
        <dbReference type="EMBL" id="MEL1241069.1"/>
    </source>
</evidence>
<dbReference type="PANTHER" id="PTHR43861">
    <property type="entry name" value="TRANS-ACONITATE 2-METHYLTRANSFERASE-RELATED"/>
    <property type="match status" value="1"/>
</dbReference>
<name>A0ABU9HLR0_9FLAO</name>
<keyword evidence="2" id="KW-1185">Reference proteome</keyword>
<protein>
    <submittedName>
        <fullName evidence="1">Class I SAM-dependent methyltransferase</fullName>
        <ecNumber evidence="1">2.1.1.-</ecNumber>
    </submittedName>
</protein>
<sequence>MECKICGNTTNLEQYKVKEMMFGFRDEFLYFQCQQCQCLQIADIPDNMNKYYPSNYYSYTTTFPYAKSKLNEIIKKTRDRYVIFKKGFIGKLLLNYLPSTNLHLNSLSEISITKNTSILDVGCGSGKFLLLLQKLGLNKLTGIDPYLEKDIQYKNNLNIYKKAIHDVKEKYDVIMFHHSFEHMSDPLETLQSVSNLLHQNGYCIIRIPTVSSYAWQHYKENWVQLDAPRHFFLHSQESIQYLAEKTGLKVEKVIYDATVFQFLGSERYLKNIPLTDPKANSSIFSADQIQSFKQQTKELNQKDLGDACAFILRKK</sequence>
<dbReference type="SUPFAM" id="SSF53335">
    <property type="entry name" value="S-adenosyl-L-methionine-dependent methyltransferases"/>
    <property type="match status" value="1"/>
</dbReference>
<dbReference type="RefSeq" id="WP_341700293.1">
    <property type="nucleotide sequence ID" value="NZ_JBBYHU010000013.1"/>
</dbReference>
<gene>
    <name evidence="1" type="ORF">AAEO59_08420</name>
</gene>
<dbReference type="Proteomes" id="UP001398556">
    <property type="component" value="Unassembled WGS sequence"/>
</dbReference>
<dbReference type="EMBL" id="JBBYHU010000013">
    <property type="protein sequence ID" value="MEL1241069.1"/>
    <property type="molecule type" value="Genomic_DNA"/>
</dbReference>
<organism evidence="1 2">
    <name type="scientific">Flavobacterium flavipallidum</name>
    <dbReference type="NCBI Taxonomy" id="3139140"/>
    <lineage>
        <taxon>Bacteria</taxon>
        <taxon>Pseudomonadati</taxon>
        <taxon>Bacteroidota</taxon>
        <taxon>Flavobacteriia</taxon>
        <taxon>Flavobacteriales</taxon>
        <taxon>Flavobacteriaceae</taxon>
        <taxon>Flavobacterium</taxon>
    </lineage>
</organism>
<dbReference type="EC" id="2.1.1.-" evidence="1"/>
<dbReference type="Pfam" id="PF13489">
    <property type="entry name" value="Methyltransf_23"/>
    <property type="match status" value="1"/>
</dbReference>
<comment type="caution">
    <text evidence="1">The sequence shown here is derived from an EMBL/GenBank/DDBJ whole genome shotgun (WGS) entry which is preliminary data.</text>
</comment>
<dbReference type="GO" id="GO:0008168">
    <property type="term" value="F:methyltransferase activity"/>
    <property type="evidence" value="ECO:0007669"/>
    <property type="project" value="UniProtKB-KW"/>
</dbReference>
<evidence type="ECO:0000313" key="2">
    <source>
        <dbReference type="Proteomes" id="UP001398556"/>
    </source>
</evidence>
<dbReference type="GO" id="GO:0032259">
    <property type="term" value="P:methylation"/>
    <property type="evidence" value="ECO:0007669"/>
    <property type="project" value="UniProtKB-KW"/>
</dbReference>
<reference evidence="1 2" key="1">
    <citation type="submission" date="2024-04" db="EMBL/GenBank/DDBJ databases">
        <title>Flavobacterium sp. DGU99 16S ribosomal RNA gene Genome sequencing and assembly.</title>
        <authorList>
            <person name="Park S."/>
        </authorList>
    </citation>
    <scope>NUCLEOTIDE SEQUENCE [LARGE SCALE GENOMIC DNA]</scope>
    <source>
        <strain evidence="1 2">DGU99</strain>
    </source>
</reference>
<proteinExistence type="predicted"/>
<dbReference type="Gene3D" id="3.40.50.150">
    <property type="entry name" value="Vaccinia Virus protein VP39"/>
    <property type="match status" value="1"/>
</dbReference>
<dbReference type="InterPro" id="IPR029063">
    <property type="entry name" value="SAM-dependent_MTases_sf"/>
</dbReference>
<keyword evidence="1" id="KW-0489">Methyltransferase</keyword>
<keyword evidence="1" id="KW-0808">Transferase</keyword>